<dbReference type="HOGENOM" id="CLU_2287822_0_0_9"/>
<evidence type="ECO:0000313" key="2">
    <source>
        <dbReference type="Proteomes" id="UP000002368"/>
    </source>
</evidence>
<evidence type="ECO:0000313" key="1">
    <source>
        <dbReference type="EMBL" id="ADG06075.1"/>
    </source>
</evidence>
<keyword evidence="2" id="KW-1185">Reference proteome</keyword>
<dbReference type="EMBL" id="CP002017">
    <property type="protein sequence ID" value="ADG06075.1"/>
    <property type="molecule type" value="Genomic_DNA"/>
</dbReference>
<dbReference type="OrthoDB" id="425602at2"/>
<dbReference type="eggNOG" id="ENOG50332K1">
    <property type="taxonomic scope" value="Bacteria"/>
</dbReference>
<dbReference type="KEGG" id="bts:Btus_1357"/>
<dbReference type="Proteomes" id="UP000002368">
    <property type="component" value="Chromosome"/>
</dbReference>
<proteinExistence type="predicted"/>
<dbReference type="RefSeq" id="WP_013075365.1">
    <property type="nucleotide sequence ID" value="NC_014098.1"/>
</dbReference>
<accession>D5WY16</accession>
<reference evidence="1 2" key="1">
    <citation type="journal article" date="2011" name="Stand. Genomic Sci.">
        <title>Complete genome sequence of the thermophilic, hydrogen-oxidizing Bacillus tusciae type strain (T2) and reclassification in the new genus, Kyrpidia gen. nov. as Kyrpidia tusciae comb. nov. and emendation of the family Alicyclobacillaceae da Costa and Rainey, 2010.</title>
        <authorList>
            <person name="Klenk H.P."/>
            <person name="Lapidus A."/>
            <person name="Chertkov O."/>
            <person name="Copeland A."/>
            <person name="Del Rio T.G."/>
            <person name="Nolan M."/>
            <person name="Lucas S."/>
            <person name="Chen F."/>
            <person name="Tice H."/>
            <person name="Cheng J.F."/>
            <person name="Han C."/>
            <person name="Bruce D."/>
            <person name="Goodwin L."/>
            <person name="Pitluck S."/>
            <person name="Pati A."/>
            <person name="Ivanova N."/>
            <person name="Mavromatis K."/>
            <person name="Daum C."/>
            <person name="Chen A."/>
            <person name="Palaniappan K."/>
            <person name="Chang Y.J."/>
            <person name="Land M."/>
            <person name="Hauser L."/>
            <person name="Jeffries C.D."/>
            <person name="Detter J.C."/>
            <person name="Rohde M."/>
            <person name="Abt B."/>
            <person name="Pukall R."/>
            <person name="Goker M."/>
            <person name="Bristow J."/>
            <person name="Markowitz V."/>
            <person name="Hugenholtz P."/>
            <person name="Eisen J.A."/>
        </authorList>
    </citation>
    <scope>NUCLEOTIDE SEQUENCE [LARGE SCALE GENOMIC DNA]</scope>
    <source>
        <strain evidence="1 2">DSM 2912</strain>
    </source>
</reference>
<protein>
    <submittedName>
        <fullName evidence="1">Uncharacterized protein</fullName>
    </submittedName>
</protein>
<dbReference type="AlphaFoldDB" id="D5WY16"/>
<name>D5WY16_KYRT2</name>
<gene>
    <name evidence="1" type="ordered locus">Btus_1357</name>
</gene>
<organism evidence="1 2">
    <name type="scientific">Kyrpidia tusciae (strain DSM 2912 / NBRC 15312 / T2)</name>
    <name type="common">Bacillus tusciae</name>
    <dbReference type="NCBI Taxonomy" id="562970"/>
    <lineage>
        <taxon>Bacteria</taxon>
        <taxon>Bacillati</taxon>
        <taxon>Bacillota</taxon>
        <taxon>Bacilli</taxon>
        <taxon>Bacillales</taxon>
        <taxon>Alicyclobacillaceae</taxon>
        <taxon>Kyrpidia</taxon>
    </lineage>
</organism>
<sequence length="101" mass="12001">MSDERVRLDLNNPVFQRTLFRLVKSDQLSVLGTLRKLSELTWNQVYRDPGLKWELIYSRQGPHGERLYSFPIGRDFRAVAYRDGPWLRLLSLHPDHDSAYR</sequence>